<dbReference type="Proteomes" id="UP000549971">
    <property type="component" value="Unassembled WGS sequence"/>
</dbReference>
<protein>
    <submittedName>
        <fullName evidence="2">DNA-directed RNA polymerase specialized sigma24 family protein</fullName>
    </submittedName>
</protein>
<dbReference type="SUPFAM" id="SSF88946">
    <property type="entry name" value="Sigma2 domain of RNA polymerase sigma factors"/>
    <property type="match status" value="1"/>
</dbReference>
<dbReference type="InterPro" id="IPR007627">
    <property type="entry name" value="RNA_pol_sigma70_r2"/>
</dbReference>
<dbReference type="GO" id="GO:0006352">
    <property type="term" value="P:DNA-templated transcription initiation"/>
    <property type="evidence" value="ECO:0007669"/>
    <property type="project" value="InterPro"/>
</dbReference>
<accession>A0A7W9J9S1</accession>
<dbReference type="InterPro" id="IPR013325">
    <property type="entry name" value="RNA_pol_sigma_r2"/>
</dbReference>
<dbReference type="Pfam" id="PF04542">
    <property type="entry name" value="Sigma70_r2"/>
    <property type="match status" value="1"/>
</dbReference>
<evidence type="ECO:0000259" key="1">
    <source>
        <dbReference type="Pfam" id="PF04542"/>
    </source>
</evidence>
<dbReference type="AlphaFoldDB" id="A0A7W9J9S1"/>
<reference evidence="2 3" key="1">
    <citation type="submission" date="2020-08" db="EMBL/GenBank/DDBJ databases">
        <title>Sequencing the genomes of 1000 actinobacteria strains.</title>
        <authorList>
            <person name="Klenk H.-P."/>
        </authorList>
    </citation>
    <scope>NUCLEOTIDE SEQUENCE [LARGE SCALE GENOMIC DNA]</scope>
    <source>
        <strain evidence="2 3">DSM 28967</strain>
    </source>
</reference>
<evidence type="ECO:0000313" key="2">
    <source>
        <dbReference type="EMBL" id="MBB5837777.1"/>
    </source>
</evidence>
<keyword evidence="3" id="KW-1185">Reference proteome</keyword>
<dbReference type="GO" id="GO:0000428">
    <property type="term" value="C:DNA-directed RNA polymerase complex"/>
    <property type="evidence" value="ECO:0007669"/>
    <property type="project" value="UniProtKB-KW"/>
</dbReference>
<comment type="caution">
    <text evidence="2">The sequence shown here is derived from an EMBL/GenBank/DDBJ whole genome shotgun (WGS) entry which is preliminary data.</text>
</comment>
<gene>
    <name evidence="2" type="ORF">HDA39_004511</name>
</gene>
<sequence>MTDNKENAGRFASECREITLLLGSAESRILTADEEVRLESALRHVRSTLPNLLSWRGGDGLPDPEDTAQEALTAFLRVVKSGRVDAAKSPAGYLVTIALNVVRDHVRRGVPIPLGSPEIVVSDSADVDHAVGLIDRLVSADQVRKALKRAYELNDQTVIEVVHAWLNLAHDASEGPASRDVALVVGVSKSTVAKALARFRGYLQFENR</sequence>
<dbReference type="EMBL" id="JACHMY010000001">
    <property type="protein sequence ID" value="MBB5837777.1"/>
    <property type="molecule type" value="Genomic_DNA"/>
</dbReference>
<keyword evidence="2" id="KW-0240">DNA-directed RNA polymerase</keyword>
<organism evidence="2 3">
    <name type="scientific">Kribbella italica</name>
    <dbReference type="NCBI Taxonomy" id="1540520"/>
    <lineage>
        <taxon>Bacteria</taxon>
        <taxon>Bacillati</taxon>
        <taxon>Actinomycetota</taxon>
        <taxon>Actinomycetes</taxon>
        <taxon>Propionibacteriales</taxon>
        <taxon>Kribbellaceae</taxon>
        <taxon>Kribbella</taxon>
    </lineage>
</organism>
<dbReference type="Gene3D" id="1.10.1740.10">
    <property type="match status" value="1"/>
</dbReference>
<keyword evidence="2" id="KW-0804">Transcription</keyword>
<proteinExistence type="predicted"/>
<name>A0A7W9J9S1_9ACTN</name>
<dbReference type="GO" id="GO:0003700">
    <property type="term" value="F:DNA-binding transcription factor activity"/>
    <property type="evidence" value="ECO:0007669"/>
    <property type="project" value="InterPro"/>
</dbReference>
<dbReference type="RefSeq" id="WP_184798056.1">
    <property type="nucleotide sequence ID" value="NZ_JACHMY010000001.1"/>
</dbReference>
<feature type="domain" description="RNA polymerase sigma-70 region 2" evidence="1">
    <location>
        <begin position="49"/>
        <end position="108"/>
    </location>
</feature>
<evidence type="ECO:0000313" key="3">
    <source>
        <dbReference type="Proteomes" id="UP000549971"/>
    </source>
</evidence>